<proteinExistence type="inferred from homology"/>
<dbReference type="InterPro" id="IPR044298">
    <property type="entry name" value="MIG/MutY"/>
</dbReference>
<evidence type="ECO:0000256" key="7">
    <source>
        <dbReference type="ARBA" id="ARBA00023004"/>
    </source>
</evidence>
<dbReference type="Pfam" id="PF10576">
    <property type="entry name" value="EndIII_4Fe-2S"/>
    <property type="match status" value="1"/>
</dbReference>
<keyword evidence="7" id="KW-0408">Iron</keyword>
<dbReference type="GO" id="GO:0032357">
    <property type="term" value="F:oxidized purine DNA binding"/>
    <property type="evidence" value="ECO:0007669"/>
    <property type="project" value="TreeGrafter"/>
</dbReference>
<dbReference type="EMBL" id="CP019645">
    <property type="protein sequence ID" value="AQQ59928.1"/>
    <property type="molecule type" value="Genomic_DNA"/>
</dbReference>
<dbReference type="InterPro" id="IPR003265">
    <property type="entry name" value="HhH-GPD_domain"/>
</dbReference>
<dbReference type="Gene3D" id="1.10.1670.10">
    <property type="entry name" value="Helix-hairpin-Helix base-excision DNA repair enzymes (C-terminal)"/>
    <property type="match status" value="1"/>
</dbReference>
<protein>
    <submittedName>
        <fullName evidence="12">Adenine glycosylase</fullName>
    </submittedName>
</protein>
<keyword evidence="9" id="KW-0234">DNA repair</keyword>
<evidence type="ECO:0000259" key="11">
    <source>
        <dbReference type="SMART" id="SM00478"/>
    </source>
</evidence>
<evidence type="ECO:0000256" key="4">
    <source>
        <dbReference type="ARBA" id="ARBA00022723"/>
    </source>
</evidence>
<evidence type="ECO:0000313" key="13">
    <source>
        <dbReference type="Proteomes" id="UP000188298"/>
    </source>
</evidence>
<keyword evidence="8" id="KW-0411">Iron-sulfur</keyword>
<dbReference type="PANTHER" id="PTHR42944:SF1">
    <property type="entry name" value="ADENINE DNA GLYCOSYLASE"/>
    <property type="match status" value="1"/>
</dbReference>
<name>A0A1Q2LHN7_9HELI</name>
<dbReference type="GO" id="GO:0000701">
    <property type="term" value="F:purine-specific mismatch base pair DNA N-glycosylase activity"/>
    <property type="evidence" value="ECO:0007669"/>
    <property type="project" value="TreeGrafter"/>
</dbReference>
<comment type="similarity">
    <text evidence="3">Belongs to the Nth/MutY family.</text>
</comment>
<dbReference type="GO" id="GO:0046872">
    <property type="term" value="F:metal ion binding"/>
    <property type="evidence" value="ECO:0007669"/>
    <property type="project" value="UniProtKB-KW"/>
</dbReference>
<keyword evidence="6" id="KW-0378">Hydrolase</keyword>
<dbReference type="Proteomes" id="UP000188298">
    <property type="component" value="Chromosome"/>
</dbReference>
<evidence type="ECO:0000256" key="2">
    <source>
        <dbReference type="ARBA" id="ARBA00002933"/>
    </source>
</evidence>
<dbReference type="GO" id="GO:0034039">
    <property type="term" value="F:8-oxo-7,8-dihydroguanine DNA N-glycosylase activity"/>
    <property type="evidence" value="ECO:0007669"/>
    <property type="project" value="TreeGrafter"/>
</dbReference>
<evidence type="ECO:0000256" key="10">
    <source>
        <dbReference type="ARBA" id="ARBA00023295"/>
    </source>
</evidence>
<dbReference type="NCBIfam" id="TIGR01084">
    <property type="entry name" value="mutY"/>
    <property type="match status" value="1"/>
</dbReference>
<evidence type="ECO:0000256" key="9">
    <source>
        <dbReference type="ARBA" id="ARBA00023204"/>
    </source>
</evidence>
<keyword evidence="4" id="KW-0479">Metal-binding</keyword>
<dbReference type="SMART" id="SM00478">
    <property type="entry name" value="ENDO3c"/>
    <property type="match status" value="1"/>
</dbReference>
<dbReference type="KEGG" id="hbl:XJ32_07325"/>
<evidence type="ECO:0000313" key="12">
    <source>
        <dbReference type="EMBL" id="AQQ59928.1"/>
    </source>
</evidence>
<sequence length="366" mass="41837">MNANIFPTQITQDSAHKAKNIAKQWQIQLLEWYAIQGRISLPWRNLKGENAPYGVYVSEIMLQQTQVKRVAESYFTPFLNAFPTLESLAKANLDSILKQWEGLGYYSRARNMQKAAILCCEKHNATLPNTRQDLLKVPGIGAYTSGAILCFGFHQSVSFVDGNIRRVLCRIFALRKPNQKLLDELAFLLLDTKHSFDYNQALLDLGAMICTPKSPNCLICPMQNLCNGKINPTIYPTPKTSSLTPLTLHLLLYKDSQGRIAFVYEKGDKGGLYQGLYNLPQLKLEALANRHRFYKKGFYKCGSFKHHYTKYAITANVYKLDYKHLNLLTQSLPHTKLYFFSQKELESKPLSSLCKKALRFVDFKQV</sequence>
<comment type="function">
    <text evidence="2">Adenine glycosylase active on G-A mispairs. MutY also corrects error-prone DNA synthesis past GO lesions which are due to the oxidatively damaged form of guanine: 7,8-dihydro-8-oxoguanine (8-oxo-dGTP).</text>
</comment>
<evidence type="ECO:0000256" key="3">
    <source>
        <dbReference type="ARBA" id="ARBA00008343"/>
    </source>
</evidence>
<dbReference type="GO" id="GO:0051539">
    <property type="term" value="F:4 iron, 4 sulfur cluster binding"/>
    <property type="evidence" value="ECO:0007669"/>
    <property type="project" value="InterPro"/>
</dbReference>
<comment type="cofactor">
    <cofactor evidence="1">
        <name>[4Fe-4S] cluster</name>
        <dbReference type="ChEBI" id="CHEBI:49883"/>
    </cofactor>
</comment>
<dbReference type="CDD" id="cd00056">
    <property type="entry name" value="ENDO3c"/>
    <property type="match status" value="1"/>
</dbReference>
<dbReference type="InterPro" id="IPR011257">
    <property type="entry name" value="DNA_glycosylase"/>
</dbReference>
<dbReference type="InterPro" id="IPR023170">
    <property type="entry name" value="HhH_base_excis_C"/>
</dbReference>
<dbReference type="InterPro" id="IPR003651">
    <property type="entry name" value="Endonuclease3_FeS-loop_motif"/>
</dbReference>
<dbReference type="RefSeq" id="WP_077388860.1">
    <property type="nucleotide sequence ID" value="NZ_CP019645.1"/>
</dbReference>
<reference evidence="12 13" key="1">
    <citation type="submission" date="2017-02" db="EMBL/GenBank/DDBJ databases">
        <title>Whole genome sequencing of Helicobacter bilis strain AAQJH.</title>
        <authorList>
            <person name="Conlan S."/>
            <person name="Thomas P.J."/>
            <person name="Mullikin J."/>
            <person name="Palmore T.N."/>
            <person name="Frank K.M."/>
            <person name="Segre J.A."/>
        </authorList>
    </citation>
    <scope>NUCLEOTIDE SEQUENCE [LARGE SCALE GENOMIC DNA]</scope>
    <source>
        <strain evidence="12 13">AAQJH</strain>
    </source>
</reference>
<evidence type="ECO:0000256" key="8">
    <source>
        <dbReference type="ARBA" id="ARBA00023014"/>
    </source>
</evidence>
<gene>
    <name evidence="12" type="ORF">XJ32_07325</name>
</gene>
<dbReference type="PANTHER" id="PTHR42944">
    <property type="entry name" value="ADENINE DNA GLYCOSYLASE"/>
    <property type="match status" value="1"/>
</dbReference>
<dbReference type="InterPro" id="IPR005760">
    <property type="entry name" value="A/G_AdeGlyc_MutY"/>
</dbReference>
<dbReference type="GO" id="GO:0006284">
    <property type="term" value="P:base-excision repair"/>
    <property type="evidence" value="ECO:0007669"/>
    <property type="project" value="InterPro"/>
</dbReference>
<accession>A0A1Q2LHN7</accession>
<dbReference type="AlphaFoldDB" id="A0A1Q2LHN7"/>
<dbReference type="Gene3D" id="1.10.340.30">
    <property type="entry name" value="Hypothetical protein, domain 2"/>
    <property type="match status" value="1"/>
</dbReference>
<evidence type="ECO:0000256" key="5">
    <source>
        <dbReference type="ARBA" id="ARBA00022763"/>
    </source>
</evidence>
<dbReference type="Pfam" id="PF00730">
    <property type="entry name" value="HhH-GPD"/>
    <property type="match status" value="1"/>
</dbReference>
<evidence type="ECO:0000256" key="6">
    <source>
        <dbReference type="ARBA" id="ARBA00022801"/>
    </source>
</evidence>
<dbReference type="GO" id="GO:0035485">
    <property type="term" value="F:adenine/guanine mispair binding"/>
    <property type="evidence" value="ECO:0007669"/>
    <property type="project" value="TreeGrafter"/>
</dbReference>
<keyword evidence="10" id="KW-0326">Glycosidase</keyword>
<dbReference type="SUPFAM" id="SSF48150">
    <property type="entry name" value="DNA-glycosylase"/>
    <property type="match status" value="1"/>
</dbReference>
<feature type="domain" description="HhH-GPD" evidence="11">
    <location>
        <begin position="61"/>
        <end position="208"/>
    </location>
</feature>
<evidence type="ECO:0000256" key="1">
    <source>
        <dbReference type="ARBA" id="ARBA00001966"/>
    </source>
</evidence>
<dbReference type="SMART" id="SM00525">
    <property type="entry name" value="FES"/>
    <property type="match status" value="1"/>
</dbReference>
<dbReference type="GO" id="GO:0006298">
    <property type="term" value="P:mismatch repair"/>
    <property type="evidence" value="ECO:0007669"/>
    <property type="project" value="TreeGrafter"/>
</dbReference>
<keyword evidence="5" id="KW-0227">DNA damage</keyword>
<organism evidence="12 13">
    <name type="scientific">Helicobacter bilis</name>
    <dbReference type="NCBI Taxonomy" id="37372"/>
    <lineage>
        <taxon>Bacteria</taxon>
        <taxon>Pseudomonadati</taxon>
        <taxon>Campylobacterota</taxon>
        <taxon>Epsilonproteobacteria</taxon>
        <taxon>Campylobacterales</taxon>
        <taxon>Helicobacteraceae</taxon>
        <taxon>Helicobacter</taxon>
    </lineage>
</organism>